<evidence type="ECO:0000313" key="2">
    <source>
        <dbReference type="Proteomes" id="UP001202961"/>
    </source>
</evidence>
<dbReference type="Proteomes" id="UP001202961">
    <property type="component" value="Unassembled WGS sequence"/>
</dbReference>
<name>A0ABT0U0H3_9BACT</name>
<protein>
    <submittedName>
        <fullName evidence="1">Uncharacterized protein</fullName>
    </submittedName>
</protein>
<sequence length="226" mass="25765">MTEVVVLACSEALQRSVGAAIVDYLSYERALEDGLSELAVPQYKTVAKNAFVVGYQLLFLPHYNGGLLPDFRFGEASQLSMRHVLAIASVVAMSEFQFPFPLRAERREELETKTSGMNVNRDLAADEWTCSAELFYQRLTYSNQETTRLLKNTLEENWSPRKIKRAKSRLFDFVAPVDVHESYRRHWELTAKILGGTPENLVFGLACRHAYAPDVETWDRYEATAM</sequence>
<proteinExistence type="predicted"/>
<accession>A0ABT0U0H3</accession>
<comment type="caution">
    <text evidence="1">The sequence shown here is derived from an EMBL/GenBank/DDBJ whole genome shotgun (WGS) entry which is preliminary data.</text>
</comment>
<evidence type="ECO:0000313" key="1">
    <source>
        <dbReference type="EMBL" id="MCM2370378.1"/>
    </source>
</evidence>
<organism evidence="1 2">
    <name type="scientific">Aporhodopirellula aestuarii</name>
    <dbReference type="NCBI Taxonomy" id="2950107"/>
    <lineage>
        <taxon>Bacteria</taxon>
        <taxon>Pseudomonadati</taxon>
        <taxon>Planctomycetota</taxon>
        <taxon>Planctomycetia</taxon>
        <taxon>Pirellulales</taxon>
        <taxon>Pirellulaceae</taxon>
        <taxon>Aporhodopirellula</taxon>
    </lineage>
</organism>
<gene>
    <name evidence="1" type="ORF">NB063_07045</name>
</gene>
<reference evidence="1 2" key="1">
    <citation type="journal article" date="2022" name="Syst. Appl. Microbiol.">
        <title>Rhodopirellula aestuarii sp. nov., a novel member of the genus Rhodopirellula isolated from brackish sediments collected in the Tagus River estuary, Portugal.</title>
        <authorList>
            <person name="Vitorino I.R."/>
            <person name="Klimek D."/>
            <person name="Calusinska M."/>
            <person name="Lobo-da-Cunha A."/>
            <person name="Vasconcelos V."/>
            <person name="Lage O.M."/>
        </authorList>
    </citation>
    <scope>NUCLEOTIDE SEQUENCE [LARGE SCALE GENOMIC DNA]</scope>
    <source>
        <strain evidence="1 2">ICT_H3.1</strain>
    </source>
</reference>
<dbReference type="EMBL" id="JAMQBK010000021">
    <property type="protein sequence ID" value="MCM2370378.1"/>
    <property type="molecule type" value="Genomic_DNA"/>
</dbReference>
<dbReference type="RefSeq" id="WP_250928046.1">
    <property type="nucleotide sequence ID" value="NZ_JAMQBK010000021.1"/>
</dbReference>
<keyword evidence="2" id="KW-1185">Reference proteome</keyword>